<dbReference type="InterPro" id="IPR012318">
    <property type="entry name" value="HTH_CRP"/>
</dbReference>
<dbReference type="PROSITE" id="PS51063">
    <property type="entry name" value="HTH_CRP_2"/>
    <property type="match status" value="1"/>
</dbReference>
<sequence length="289" mass="31657">MLRGSDSYRARRPWPRATQSAPDRTRTLPATCAGHLRHEEPALPPEKSVTAENRLLAALPPAERRRFLAGCEQVGLAFTQVLVEPGDSVRHVYFPTTGSVSLVMPIEGHAGLEVGLIGDEGMLGSSLALGVQVAALRAIVQGGGFALRMKAVPFQRELLECPALQDLMKRHVQALMWQIAQTAACTRFHTLEARLARRLLMSQDRAHSGGFHVTHEFLARMLGVRRVGVTRAATLLQDRGMIRYSRGDVTIVDRAGLEAASCGCYRACKEIYARTLGRCRRLPASRDAG</sequence>
<dbReference type="EMBL" id="VDUY01000004">
    <property type="protein sequence ID" value="TXL65585.1"/>
    <property type="molecule type" value="Genomic_DNA"/>
</dbReference>
<organism evidence="7 8">
    <name type="scientific">Zeimonas arvi</name>
    <dbReference type="NCBI Taxonomy" id="2498847"/>
    <lineage>
        <taxon>Bacteria</taxon>
        <taxon>Pseudomonadati</taxon>
        <taxon>Pseudomonadota</taxon>
        <taxon>Betaproteobacteria</taxon>
        <taxon>Burkholderiales</taxon>
        <taxon>Burkholderiaceae</taxon>
        <taxon>Zeimonas</taxon>
    </lineage>
</organism>
<proteinExistence type="predicted"/>
<dbReference type="GO" id="GO:0003677">
    <property type="term" value="F:DNA binding"/>
    <property type="evidence" value="ECO:0007669"/>
    <property type="project" value="UniProtKB-KW"/>
</dbReference>
<evidence type="ECO:0000259" key="5">
    <source>
        <dbReference type="PROSITE" id="PS50042"/>
    </source>
</evidence>
<dbReference type="InterPro" id="IPR000595">
    <property type="entry name" value="cNMP-bd_dom"/>
</dbReference>
<protein>
    <submittedName>
        <fullName evidence="7">Crp/Fnr family transcriptional regulator</fullName>
    </submittedName>
</protein>
<dbReference type="PANTHER" id="PTHR24567:SF74">
    <property type="entry name" value="HTH-TYPE TRANSCRIPTIONAL REGULATOR ARCR"/>
    <property type="match status" value="1"/>
</dbReference>
<keyword evidence="3" id="KW-0804">Transcription</keyword>
<gene>
    <name evidence="7" type="ORF">FHP08_10925</name>
</gene>
<dbReference type="PROSITE" id="PS50042">
    <property type="entry name" value="CNMP_BINDING_3"/>
    <property type="match status" value="1"/>
</dbReference>
<dbReference type="Proteomes" id="UP000321548">
    <property type="component" value="Unassembled WGS sequence"/>
</dbReference>
<dbReference type="Gene3D" id="2.60.120.10">
    <property type="entry name" value="Jelly Rolls"/>
    <property type="match status" value="1"/>
</dbReference>
<feature type="domain" description="HTH crp-type" evidence="6">
    <location>
        <begin position="189"/>
        <end position="255"/>
    </location>
</feature>
<reference evidence="7 8" key="1">
    <citation type="submission" date="2019-06" db="EMBL/GenBank/DDBJ databases">
        <title>Quisquiliibacterium sp. nov., isolated from a maize field.</title>
        <authorList>
            <person name="Lin S.-Y."/>
            <person name="Tsai C.-F."/>
            <person name="Young C.-C."/>
        </authorList>
    </citation>
    <scope>NUCLEOTIDE SEQUENCE [LARGE SCALE GENOMIC DNA]</scope>
    <source>
        <strain evidence="7 8">CC-CFT501</strain>
    </source>
</reference>
<evidence type="ECO:0000256" key="2">
    <source>
        <dbReference type="ARBA" id="ARBA00023125"/>
    </source>
</evidence>
<dbReference type="InterPro" id="IPR050397">
    <property type="entry name" value="Env_Response_Regulators"/>
</dbReference>
<feature type="region of interest" description="Disordered" evidence="4">
    <location>
        <begin position="1"/>
        <end position="27"/>
    </location>
</feature>
<dbReference type="GO" id="GO:0003700">
    <property type="term" value="F:DNA-binding transcription factor activity"/>
    <property type="evidence" value="ECO:0007669"/>
    <property type="project" value="TreeGrafter"/>
</dbReference>
<evidence type="ECO:0000256" key="3">
    <source>
        <dbReference type="ARBA" id="ARBA00023163"/>
    </source>
</evidence>
<keyword evidence="2" id="KW-0238">DNA-binding</keyword>
<dbReference type="Gene3D" id="1.10.10.10">
    <property type="entry name" value="Winged helix-like DNA-binding domain superfamily/Winged helix DNA-binding domain"/>
    <property type="match status" value="1"/>
</dbReference>
<feature type="domain" description="Cyclic nucleotide-binding" evidence="5">
    <location>
        <begin position="55"/>
        <end position="124"/>
    </location>
</feature>
<accession>A0A5C8NWE5</accession>
<evidence type="ECO:0000256" key="4">
    <source>
        <dbReference type="SAM" id="MobiDB-lite"/>
    </source>
</evidence>
<dbReference type="PANTHER" id="PTHR24567">
    <property type="entry name" value="CRP FAMILY TRANSCRIPTIONAL REGULATORY PROTEIN"/>
    <property type="match status" value="1"/>
</dbReference>
<evidence type="ECO:0000313" key="8">
    <source>
        <dbReference type="Proteomes" id="UP000321548"/>
    </source>
</evidence>
<evidence type="ECO:0000313" key="7">
    <source>
        <dbReference type="EMBL" id="TXL65585.1"/>
    </source>
</evidence>
<evidence type="ECO:0000256" key="1">
    <source>
        <dbReference type="ARBA" id="ARBA00023015"/>
    </source>
</evidence>
<dbReference type="AlphaFoldDB" id="A0A5C8NWE5"/>
<dbReference type="InterPro" id="IPR014710">
    <property type="entry name" value="RmlC-like_jellyroll"/>
</dbReference>
<dbReference type="Pfam" id="PF13545">
    <property type="entry name" value="HTH_Crp_2"/>
    <property type="match status" value="1"/>
</dbReference>
<dbReference type="InterPro" id="IPR036390">
    <property type="entry name" value="WH_DNA-bd_sf"/>
</dbReference>
<dbReference type="InterPro" id="IPR036388">
    <property type="entry name" value="WH-like_DNA-bd_sf"/>
</dbReference>
<dbReference type="OrthoDB" id="8969464at2"/>
<name>A0A5C8NWE5_9BURK</name>
<comment type="caution">
    <text evidence="7">The sequence shown here is derived from an EMBL/GenBank/DDBJ whole genome shotgun (WGS) entry which is preliminary data.</text>
</comment>
<dbReference type="GO" id="GO:0005829">
    <property type="term" value="C:cytosol"/>
    <property type="evidence" value="ECO:0007669"/>
    <property type="project" value="TreeGrafter"/>
</dbReference>
<dbReference type="SUPFAM" id="SSF46785">
    <property type="entry name" value="Winged helix' DNA-binding domain"/>
    <property type="match status" value="1"/>
</dbReference>
<dbReference type="SUPFAM" id="SSF51206">
    <property type="entry name" value="cAMP-binding domain-like"/>
    <property type="match status" value="1"/>
</dbReference>
<evidence type="ECO:0000259" key="6">
    <source>
        <dbReference type="PROSITE" id="PS51063"/>
    </source>
</evidence>
<keyword evidence="1" id="KW-0805">Transcription regulation</keyword>
<dbReference type="InterPro" id="IPR018490">
    <property type="entry name" value="cNMP-bd_dom_sf"/>
</dbReference>
<keyword evidence="8" id="KW-1185">Reference proteome</keyword>